<dbReference type="Pfam" id="PF00990">
    <property type="entry name" value="GGDEF"/>
    <property type="match status" value="1"/>
</dbReference>
<dbReference type="PANTHER" id="PTHR43642">
    <property type="entry name" value="HYBRID SIGNAL TRANSDUCTION HISTIDINE KINASE G"/>
    <property type="match status" value="1"/>
</dbReference>
<dbReference type="EMBL" id="JADEWZ010000043">
    <property type="protein sequence ID" value="MBE9118298.1"/>
    <property type="molecule type" value="Genomic_DNA"/>
</dbReference>
<dbReference type="SMART" id="SM00065">
    <property type="entry name" value="GAF"/>
    <property type="match status" value="1"/>
</dbReference>
<organism evidence="2 3">
    <name type="scientific">Lusitaniella coriacea LEGE 07157</name>
    <dbReference type="NCBI Taxonomy" id="945747"/>
    <lineage>
        <taxon>Bacteria</taxon>
        <taxon>Bacillati</taxon>
        <taxon>Cyanobacteriota</taxon>
        <taxon>Cyanophyceae</taxon>
        <taxon>Spirulinales</taxon>
        <taxon>Lusitaniellaceae</taxon>
        <taxon>Lusitaniella</taxon>
    </lineage>
</organism>
<feature type="domain" description="GGDEF" evidence="1">
    <location>
        <begin position="1413"/>
        <end position="1550"/>
    </location>
</feature>
<evidence type="ECO:0000313" key="2">
    <source>
        <dbReference type="EMBL" id="MBE9118298.1"/>
    </source>
</evidence>
<dbReference type="InterPro" id="IPR029787">
    <property type="entry name" value="Nucleotide_cyclase"/>
</dbReference>
<dbReference type="Pfam" id="PF13191">
    <property type="entry name" value="AAA_16"/>
    <property type="match status" value="1"/>
</dbReference>
<reference evidence="2" key="1">
    <citation type="submission" date="2020-10" db="EMBL/GenBank/DDBJ databases">
        <authorList>
            <person name="Castelo-Branco R."/>
            <person name="Eusebio N."/>
            <person name="Adriana R."/>
            <person name="Vieira A."/>
            <person name="Brugerolle De Fraissinette N."/>
            <person name="Rezende De Castro R."/>
            <person name="Schneider M.P."/>
            <person name="Vasconcelos V."/>
            <person name="Leao P.N."/>
        </authorList>
    </citation>
    <scope>NUCLEOTIDE SEQUENCE</scope>
    <source>
        <strain evidence="2">LEGE 07157</strain>
    </source>
</reference>
<dbReference type="NCBIfam" id="TIGR00254">
    <property type="entry name" value="GGDEF"/>
    <property type="match status" value="1"/>
</dbReference>
<dbReference type="InterPro" id="IPR041664">
    <property type="entry name" value="AAA_16"/>
</dbReference>
<dbReference type="InterPro" id="IPR053159">
    <property type="entry name" value="Hybrid_Histidine_Kinase"/>
</dbReference>
<dbReference type="Proteomes" id="UP000654482">
    <property type="component" value="Unassembled WGS sequence"/>
</dbReference>
<dbReference type="FunFam" id="3.30.70.270:FF:000001">
    <property type="entry name" value="Diguanylate cyclase domain protein"/>
    <property type="match status" value="1"/>
</dbReference>
<dbReference type="CDD" id="cd01949">
    <property type="entry name" value="GGDEF"/>
    <property type="match status" value="1"/>
</dbReference>
<dbReference type="InterPro" id="IPR029016">
    <property type="entry name" value="GAF-like_dom_sf"/>
</dbReference>
<dbReference type="Pfam" id="PF01590">
    <property type="entry name" value="GAF"/>
    <property type="match status" value="1"/>
</dbReference>
<dbReference type="Gene3D" id="3.40.50.300">
    <property type="entry name" value="P-loop containing nucleotide triphosphate hydrolases"/>
    <property type="match status" value="1"/>
</dbReference>
<proteinExistence type="predicted"/>
<dbReference type="PROSITE" id="PS50887">
    <property type="entry name" value="GGDEF"/>
    <property type="match status" value="1"/>
</dbReference>
<gene>
    <name evidence="2" type="ORF">IQ249_20610</name>
</gene>
<feature type="non-terminal residue" evidence="2">
    <location>
        <position position="1"/>
    </location>
</feature>
<name>A0A8J7DZL9_9CYAN</name>
<protein>
    <submittedName>
        <fullName evidence="2">Diguanylate cyclase</fullName>
    </submittedName>
</protein>
<sequence>DGGTGGRGEIPQVLSDIVMKLMAKNAEDRYQSALGLKYDLEKCLKQWQETGTIEPFTLGEKDACDRFIIPEKLYGREAEVAQLLVAFDRVSQVRSTVTHQQRLTADDRWQKGQTYADRKSEKLGYWKEVSEEFGERGNEKRDISVSPPLGRLATSEVPLEAFRPHLVSPSSSQSELVLVSGYSGVGKTAVVNEVHKPIVRQRGYFIKGKFDQFNRNIPLSAFVQAFRTLIEQLLCESTTQLEKWKVQILNALGENAGVVLEVIPELEGIIGKQPLGIEFSGNAAQKRFNHLLCQFIQIFTTPEHPLVIFLDDLQWADLASLQLMQSLMSESEKGYLLLIGAYRDNEVFSNHPLMLTVEKIQALGTPVTTITLTPLGVTDINHLIADTLSCSLARSQNLTKLVYQKTQGNPFFVTQFLKRLYEDYLIAFNPPSTSALIQGNMGGWQCDLARVKQFALTENVVEFMAIRLQKLPQATQRVLTLAACIGNQFDLAILAIVSEQSQQEVAMTLWQALKEEFVLPQSEVYKFYQSGESCCSVAVADNQLPHYQFLHDRVQQAAYTLIPDDQKALTHFKIGQLLLSQWDQEEQEKNIFTLVRHINLGYEWEESPLENEVAIRLNLLAGQRAKLSAAYESAATYLRQGVVRLQPDLWQSCYLLSFELYLEMMQVEYFNGRYQEAEVLANRAIARTQTNFEKAKVYSFSVQLFNAKNLMSEAIESGFLALKLLGIDLDNDNLEERFKFELPEVDDVGNCPILTDRKYLMALNILTNLCTPTYTKDTRLYQRVFLKMIEIGQKYGYSPPVAHGYISYGLFLCAQQGNFELGYQTGLIALEILEKFNAKNISTKINLLFHGQILHGKKHIKETIAPLTEEIYVGIEFQELEFASYCIDFLCLHIFRAKDRLKLIIEEQSKIIQTKLIKDKDKGFPLYYARIWHQVALNLSGQGQDPTQLSGSAFEEETIFPILKKSNGRVSLTAAYTAKTILFYWFGRDREALEFATRAADYASKLCSTLAPLHNFYYSLSLLSCAGEFEQKSLQENLEQVEENQKKFKTWSNSAPMNYQHLYELVEAERYRVLNQKVKAANTYDRAIELARDNEYIQDVALAYELTAKFYLNWGKKIIAQTYLTQAYYSYARWGAKAKVEYLEQHYRNLLQPVFAKDSTPLVPLGRTLTQSTTKTSSNTKASELDFTAVLKASQVLSREIDLTQLLTTLMKLVIENAGAQKGVLLIAKNDTWVMEAKITNESKSIERFHSFPLDSTEDLPLSTLYHVAHNKTPLVLDDAATEVLFAADPYIVRYQPKSLLCLPIANQGKLVGILYLENNLTVGVFTKERLEVLQLLASQAAISLENARLYEQLKDYSHQLELKVAERTAELEQANRELYRMANLDGLTLVSNRRRFDDYLNEQWQCLLKAKQPLSLVLCDIDYFKFYNDHYHHQAGDECLKQVAQLLEEVAKRPDDLVARYGGEEFAIILPNTDVGGATQVAQGIGEQTQQLHLPHEKSPIAPYITLSVGVSSVVPHPDTSWKTLIATADRALYKAKELGRDRFCIYGQY</sequence>
<keyword evidence="3" id="KW-1185">Reference proteome</keyword>
<dbReference type="SUPFAM" id="SSF55781">
    <property type="entry name" value="GAF domain-like"/>
    <property type="match status" value="1"/>
</dbReference>
<dbReference type="Gene3D" id="3.30.70.270">
    <property type="match status" value="1"/>
</dbReference>
<dbReference type="SUPFAM" id="SSF55073">
    <property type="entry name" value="Nucleotide cyclase"/>
    <property type="match status" value="1"/>
</dbReference>
<dbReference type="PANTHER" id="PTHR43642:SF1">
    <property type="entry name" value="HYBRID SIGNAL TRANSDUCTION HISTIDINE KINASE G"/>
    <property type="match status" value="1"/>
</dbReference>
<evidence type="ECO:0000259" key="1">
    <source>
        <dbReference type="PROSITE" id="PS50887"/>
    </source>
</evidence>
<evidence type="ECO:0000313" key="3">
    <source>
        <dbReference type="Proteomes" id="UP000654482"/>
    </source>
</evidence>
<dbReference type="Gene3D" id="3.30.450.40">
    <property type="match status" value="1"/>
</dbReference>
<dbReference type="InterPro" id="IPR000160">
    <property type="entry name" value="GGDEF_dom"/>
</dbReference>
<comment type="caution">
    <text evidence="2">The sequence shown here is derived from an EMBL/GenBank/DDBJ whole genome shotgun (WGS) entry which is preliminary data.</text>
</comment>
<accession>A0A8J7DZL9</accession>
<dbReference type="SMART" id="SM00267">
    <property type="entry name" value="GGDEF"/>
    <property type="match status" value="1"/>
</dbReference>
<dbReference type="InterPro" id="IPR003018">
    <property type="entry name" value="GAF"/>
</dbReference>
<dbReference type="InterPro" id="IPR027417">
    <property type="entry name" value="P-loop_NTPase"/>
</dbReference>
<dbReference type="SUPFAM" id="SSF52540">
    <property type="entry name" value="P-loop containing nucleoside triphosphate hydrolases"/>
    <property type="match status" value="1"/>
</dbReference>
<dbReference type="InterPro" id="IPR043128">
    <property type="entry name" value="Rev_trsase/Diguanyl_cyclase"/>
</dbReference>